<evidence type="ECO:0000313" key="3">
    <source>
        <dbReference type="Proteomes" id="UP000185192"/>
    </source>
</evidence>
<feature type="domain" description="AB hydrolase-1" evidence="1">
    <location>
        <begin position="39"/>
        <end position="133"/>
    </location>
</feature>
<dbReference type="RefSeq" id="WP_074203375.1">
    <property type="nucleotide sequence ID" value="NZ_FSQW01000001.1"/>
</dbReference>
<evidence type="ECO:0000313" key="2">
    <source>
        <dbReference type="EMBL" id="SIN59743.1"/>
    </source>
</evidence>
<dbReference type="STRING" id="1123272.SAMN02745824_0279"/>
<evidence type="ECO:0000259" key="1">
    <source>
        <dbReference type="Pfam" id="PF00561"/>
    </source>
</evidence>
<dbReference type="OrthoDB" id="7618865at2"/>
<dbReference type="PANTHER" id="PTHR43798:SF33">
    <property type="entry name" value="HYDROLASE, PUTATIVE (AFU_ORTHOLOGUE AFUA_2G14860)-RELATED"/>
    <property type="match status" value="1"/>
</dbReference>
<dbReference type="GO" id="GO:0016020">
    <property type="term" value="C:membrane"/>
    <property type="evidence" value="ECO:0007669"/>
    <property type="project" value="TreeGrafter"/>
</dbReference>
<proteinExistence type="predicted"/>
<organism evidence="2 3">
    <name type="scientific">Parasphingorhabdus marina DSM 22363</name>
    <dbReference type="NCBI Taxonomy" id="1123272"/>
    <lineage>
        <taxon>Bacteria</taxon>
        <taxon>Pseudomonadati</taxon>
        <taxon>Pseudomonadota</taxon>
        <taxon>Alphaproteobacteria</taxon>
        <taxon>Sphingomonadales</taxon>
        <taxon>Sphingomonadaceae</taxon>
        <taxon>Parasphingorhabdus</taxon>
    </lineage>
</organism>
<keyword evidence="3" id="KW-1185">Reference proteome</keyword>
<accession>A0A1N6CMG7</accession>
<dbReference type="SUPFAM" id="SSF53474">
    <property type="entry name" value="alpha/beta-Hydrolases"/>
    <property type="match status" value="1"/>
</dbReference>
<dbReference type="InterPro" id="IPR029058">
    <property type="entry name" value="AB_hydrolase_fold"/>
</dbReference>
<protein>
    <submittedName>
        <fullName evidence="2">Pimeloyl-ACP methyl ester carboxylesterase</fullName>
    </submittedName>
</protein>
<name>A0A1N6CMG7_9SPHN</name>
<dbReference type="Pfam" id="PF00561">
    <property type="entry name" value="Abhydrolase_1"/>
    <property type="match status" value="1"/>
</dbReference>
<dbReference type="EMBL" id="FSQW01000001">
    <property type="protein sequence ID" value="SIN59743.1"/>
    <property type="molecule type" value="Genomic_DNA"/>
</dbReference>
<gene>
    <name evidence="2" type="ORF">SAMN02745824_0279</name>
</gene>
<dbReference type="Gene3D" id="3.40.50.1820">
    <property type="entry name" value="alpha/beta hydrolase"/>
    <property type="match status" value="1"/>
</dbReference>
<dbReference type="Proteomes" id="UP000185192">
    <property type="component" value="Unassembled WGS sequence"/>
</dbReference>
<dbReference type="PANTHER" id="PTHR43798">
    <property type="entry name" value="MONOACYLGLYCEROL LIPASE"/>
    <property type="match status" value="1"/>
</dbReference>
<sequence length="267" mass="29127">MIRKGYSDGPSGQIHWRMLVPEAAGSQPDLYCLQPAPFSGLAWTGIMPHLAKGRRVIAPDFPGYGGSDGAKPDPSIAEYAQAMLAVVTDLSGDREVDLAGFHTGTLVSAEMSLTARHHVRRLALVDIPAFDSETSAKYLDSAARPLEITENLTCLEKPWKVLTSRLESQSTDRAFEMFVEQLRPGKLMNSAFHAAFTYDARARMPDITHPALVLATQSGLLEPTRWAGQNIPSAIVVERLDITRAVLDEAAELTASEILNFLDEAQP</sequence>
<reference evidence="3" key="1">
    <citation type="submission" date="2016-11" db="EMBL/GenBank/DDBJ databases">
        <authorList>
            <person name="Varghese N."/>
            <person name="Submissions S."/>
        </authorList>
    </citation>
    <scope>NUCLEOTIDE SEQUENCE [LARGE SCALE GENOMIC DNA]</scope>
    <source>
        <strain evidence="3">DSM 22363</strain>
    </source>
</reference>
<dbReference type="AlphaFoldDB" id="A0A1N6CMG7"/>
<dbReference type="InterPro" id="IPR050266">
    <property type="entry name" value="AB_hydrolase_sf"/>
</dbReference>
<dbReference type="InterPro" id="IPR000073">
    <property type="entry name" value="AB_hydrolase_1"/>
</dbReference>